<dbReference type="EMBL" id="JBBPCO010000014">
    <property type="protein sequence ID" value="MEK8090655.1"/>
    <property type="molecule type" value="Genomic_DNA"/>
</dbReference>
<keyword evidence="5 7" id="KW-0456">Lyase</keyword>
<keyword evidence="4" id="KW-0324">Glycolysis</keyword>
<dbReference type="PANTHER" id="PTHR11627">
    <property type="entry name" value="FRUCTOSE-BISPHOSPHATE ALDOLASE"/>
    <property type="match status" value="1"/>
</dbReference>
<dbReference type="GO" id="GO:0004332">
    <property type="term" value="F:fructose-bisphosphate aldolase activity"/>
    <property type="evidence" value="ECO:0007669"/>
    <property type="project" value="UniProtKB-EC"/>
</dbReference>
<comment type="pathway">
    <text evidence="1">Carbohydrate degradation; glycolysis; D-glyceraldehyde 3-phosphate and glycerone phosphate from D-glucose: step 4/4.</text>
</comment>
<proteinExistence type="inferred from homology"/>
<evidence type="ECO:0000256" key="6">
    <source>
        <dbReference type="ARBA" id="ARBA00029799"/>
    </source>
</evidence>
<evidence type="ECO:0000256" key="3">
    <source>
        <dbReference type="ARBA" id="ARBA00013068"/>
    </source>
</evidence>
<sequence>MQTRTLEQTLERLLSGSRGILAADESQRTIEKRFRAVQLASTEETRREYREMLFSTPGLGEYISGVILFEETLLQNASSGKSMPQLLEEQGMLPGIKVDKGTSDLPGFPGETFTQGLDGLRERLISYHEAGARFAKWRGVLRIGPGQPSDTAIVENARSLALYAALCQEQGIVPIVEPEVLMEGAHDLQACTQATERTLLGVFHALHQQRVSLECMLLKPNMVVPGLESREQASAVQVAEATLRVLRHSVPSAVPGIFFLSGGQGAEEATERLNAINELARHAPWVLSSSFSRALQSPVLTHWAGRPENREEAQQILLARARLNSLARLGQYDPAQEQNLQNSA</sequence>
<dbReference type="RefSeq" id="WP_341371710.1">
    <property type="nucleotide sequence ID" value="NZ_JBBPCO010000014.1"/>
</dbReference>
<gene>
    <name evidence="7" type="ORF">WOB96_12915</name>
</gene>
<evidence type="ECO:0000256" key="1">
    <source>
        <dbReference type="ARBA" id="ARBA00004714"/>
    </source>
</evidence>
<evidence type="ECO:0000256" key="4">
    <source>
        <dbReference type="ARBA" id="ARBA00023152"/>
    </source>
</evidence>
<comment type="caution">
    <text evidence="7">The sequence shown here is derived from an EMBL/GenBank/DDBJ whole genome shotgun (WGS) entry which is preliminary data.</text>
</comment>
<name>A0ABU9DAV6_9PROT</name>
<dbReference type="Proteomes" id="UP001446205">
    <property type="component" value="Unassembled WGS sequence"/>
</dbReference>
<dbReference type="EC" id="4.1.2.13" evidence="3"/>
<dbReference type="InterPro" id="IPR013785">
    <property type="entry name" value="Aldolase_TIM"/>
</dbReference>
<evidence type="ECO:0000256" key="5">
    <source>
        <dbReference type="ARBA" id="ARBA00023239"/>
    </source>
</evidence>
<evidence type="ECO:0000256" key="2">
    <source>
        <dbReference type="ARBA" id="ARBA00010387"/>
    </source>
</evidence>
<reference evidence="7 8" key="1">
    <citation type="submission" date="2024-04" db="EMBL/GenBank/DDBJ databases">
        <authorList>
            <person name="Abashina T."/>
            <person name="Shaikin A."/>
        </authorList>
    </citation>
    <scope>NUCLEOTIDE SEQUENCE [LARGE SCALE GENOMIC DNA]</scope>
    <source>
        <strain evidence="7 8">AAFK</strain>
    </source>
</reference>
<accession>A0ABU9DAV6</accession>
<dbReference type="Pfam" id="PF00274">
    <property type="entry name" value="Glycolytic"/>
    <property type="match status" value="1"/>
</dbReference>
<evidence type="ECO:0000313" key="8">
    <source>
        <dbReference type="Proteomes" id="UP001446205"/>
    </source>
</evidence>
<protein>
    <recommendedName>
        <fullName evidence="3">fructose-bisphosphate aldolase</fullName>
        <ecNumber evidence="3">4.1.2.13</ecNumber>
    </recommendedName>
    <alternativeName>
        <fullName evidence="6">Fructose-bisphosphate aldolase class I</fullName>
    </alternativeName>
</protein>
<dbReference type="NCBIfam" id="NF033379">
    <property type="entry name" value="FrucBisAld_I"/>
    <property type="match status" value="1"/>
</dbReference>
<dbReference type="SUPFAM" id="SSF51569">
    <property type="entry name" value="Aldolase"/>
    <property type="match status" value="1"/>
</dbReference>
<evidence type="ECO:0000313" key="7">
    <source>
        <dbReference type="EMBL" id="MEK8090655.1"/>
    </source>
</evidence>
<dbReference type="Gene3D" id="3.20.20.70">
    <property type="entry name" value="Aldolase class I"/>
    <property type="match status" value="1"/>
</dbReference>
<organism evidence="7 8">
    <name type="scientific">Thermithiobacillus plumbiphilus</name>
    <dbReference type="NCBI Taxonomy" id="1729899"/>
    <lineage>
        <taxon>Bacteria</taxon>
        <taxon>Pseudomonadati</taxon>
        <taxon>Pseudomonadota</taxon>
        <taxon>Acidithiobacillia</taxon>
        <taxon>Acidithiobacillales</taxon>
        <taxon>Thermithiobacillaceae</taxon>
        <taxon>Thermithiobacillus</taxon>
    </lineage>
</organism>
<dbReference type="InterPro" id="IPR000741">
    <property type="entry name" value="FBA_I"/>
</dbReference>
<keyword evidence="8" id="KW-1185">Reference proteome</keyword>
<comment type="similarity">
    <text evidence="2">Belongs to the class I fructose-bisphosphate aldolase family.</text>
</comment>